<feature type="domain" description="RRM" evidence="9">
    <location>
        <begin position="202"/>
        <end position="279"/>
    </location>
</feature>
<dbReference type="PROSITE" id="PS50102">
    <property type="entry name" value="RRM"/>
    <property type="match status" value="4"/>
</dbReference>
<comment type="similarity">
    <text evidence="2 7">Belongs to the polyadenylate-binding protein type-1 family.</text>
</comment>
<feature type="domain" description="PABC" evidence="10">
    <location>
        <begin position="513"/>
        <end position="590"/>
    </location>
</feature>
<comment type="subcellular location">
    <subcellularLocation>
        <location evidence="1 7">Cytoplasm</location>
    </subcellularLocation>
</comment>
<dbReference type="SMART" id="SM00361">
    <property type="entry name" value="RRM_1"/>
    <property type="match status" value="4"/>
</dbReference>
<evidence type="ECO:0000256" key="8">
    <source>
        <dbReference type="SAM" id="MobiDB-lite"/>
    </source>
</evidence>
<feature type="domain" description="RRM" evidence="9">
    <location>
        <begin position="25"/>
        <end position="103"/>
    </location>
</feature>
<protein>
    <recommendedName>
        <fullName evidence="7">Polyadenylate-binding protein</fullName>
        <shortName evidence="7">PABP</shortName>
    </recommendedName>
</protein>
<dbReference type="InterPro" id="IPR034364">
    <property type="entry name" value="PABP_RRM1"/>
</dbReference>
<sequence length="610" mass="66322">MNPAQMMAGGSASGPVSGAGNFTSASLYVGDLSPDVNEALLFEVFNAVGPVASIRVCRDAITRRSLGYGYVNYHNVVDAERALDTMNFTNIAGRPCRIMWSQRDPALRKSGVGNIFVKNLDQGIDHKALYDTFSMFGNILSCKVAMSPNGESLGYGFVHYENEESALKAIAKVDGMVISGSNVQVARWKPRSERSGDANKFTNIYVKGLPDSVDSEGLRAMFERYGPVTSFLLATDADGKSRGFGFVNFERPEDAETALDNLNGKEIDGSILAVTKAQKKNERAKELAMRFEQMKLERHKQFAGANLYIKNLTDEVDDERLRAEFSPYGPITSAKVMRDDTGRSKGFGFVCFASADDAAKAVTEMNGKLVDSKPLYVALAQRKEVRRAHLDAQYRAKMGQSMAMGGAPAGIYPAGGPMFYPGTMPARPGFVYPAQMMQRRGWPPQQGGGVMQRGPAPAIPPVMYAPRQQGQGGMIPAVPQGGRRPNRQAGGPGPRGPPRLKYGVAQQQPIPAQQPLTVQMLASAPVEQQKQMIGERLFPLIQQQQPQLAGKITGMLLEMDNGELLNLLESHDALTSKIDEALQVLEAHQLRQQQQTLESAEATAEEPLAA</sequence>
<evidence type="ECO:0000313" key="11">
    <source>
        <dbReference type="EMBL" id="SPQ95657.1"/>
    </source>
</evidence>
<gene>
    <name evidence="11" type="ORF">PLBR_LOCUS2872</name>
</gene>
<dbReference type="FunFam" id="1.10.1900.10:FF:000004">
    <property type="entry name" value="Polyadenylate-binding protein"/>
    <property type="match status" value="1"/>
</dbReference>
<keyword evidence="5 6" id="KW-0694">RNA-binding</keyword>
<evidence type="ECO:0000256" key="7">
    <source>
        <dbReference type="RuleBase" id="RU362004"/>
    </source>
</evidence>
<evidence type="ECO:0000259" key="9">
    <source>
        <dbReference type="PROSITE" id="PS50102"/>
    </source>
</evidence>
<dbReference type="GO" id="GO:0005737">
    <property type="term" value="C:cytoplasm"/>
    <property type="evidence" value="ECO:0007669"/>
    <property type="project" value="UniProtKB-SubCell"/>
</dbReference>
<evidence type="ECO:0000259" key="10">
    <source>
        <dbReference type="PROSITE" id="PS51309"/>
    </source>
</evidence>
<keyword evidence="11" id="KW-0496">Mitochondrion</keyword>
<name>A0A3P3Y655_PLABS</name>
<dbReference type="InterPro" id="IPR036053">
    <property type="entry name" value="PABP-dom"/>
</dbReference>
<evidence type="ECO:0000256" key="3">
    <source>
        <dbReference type="ARBA" id="ARBA00022490"/>
    </source>
</evidence>
<dbReference type="Gene3D" id="3.30.70.330">
    <property type="match status" value="4"/>
</dbReference>
<dbReference type="SUPFAM" id="SSF54928">
    <property type="entry name" value="RNA-binding domain, RBD"/>
    <property type="match status" value="3"/>
</dbReference>
<dbReference type="InterPro" id="IPR000504">
    <property type="entry name" value="RRM_dom"/>
</dbReference>
<dbReference type="AlphaFoldDB" id="A0A3P3Y655"/>
<dbReference type="InterPro" id="IPR045305">
    <property type="entry name" value="RRM2_I_PABPs"/>
</dbReference>
<evidence type="ECO:0000256" key="6">
    <source>
        <dbReference type="PROSITE-ProRule" id="PRU00176"/>
    </source>
</evidence>
<dbReference type="NCBIfam" id="TIGR01628">
    <property type="entry name" value="PABP-1234"/>
    <property type="match status" value="1"/>
</dbReference>
<dbReference type="EMBL" id="OVEO01000004">
    <property type="protein sequence ID" value="SPQ95657.1"/>
    <property type="molecule type" value="Genomic_DNA"/>
</dbReference>
<dbReference type="FunFam" id="3.30.70.330:FF:000003">
    <property type="entry name" value="Polyadenylate-binding protein"/>
    <property type="match status" value="1"/>
</dbReference>
<dbReference type="Pfam" id="PF00076">
    <property type="entry name" value="RRM_1"/>
    <property type="match status" value="4"/>
</dbReference>
<feature type="domain" description="RRM" evidence="9">
    <location>
        <begin position="113"/>
        <end position="190"/>
    </location>
</feature>
<evidence type="ECO:0000256" key="5">
    <source>
        <dbReference type="ARBA" id="ARBA00022884"/>
    </source>
</evidence>
<feature type="compositionally biased region" description="Low complexity" evidence="8">
    <location>
        <begin position="479"/>
        <end position="489"/>
    </location>
</feature>
<dbReference type="Pfam" id="PF00658">
    <property type="entry name" value="MLLE"/>
    <property type="match status" value="1"/>
</dbReference>
<dbReference type="InterPro" id="IPR003954">
    <property type="entry name" value="RRM_euk-type"/>
</dbReference>
<dbReference type="InterPro" id="IPR035979">
    <property type="entry name" value="RBD_domain_sf"/>
</dbReference>
<dbReference type="InterPro" id="IPR006515">
    <property type="entry name" value="PABP_1234"/>
</dbReference>
<dbReference type="InterPro" id="IPR002004">
    <property type="entry name" value="PABP_HYD_C"/>
</dbReference>
<dbReference type="SMART" id="SM00517">
    <property type="entry name" value="PolyA"/>
    <property type="match status" value="1"/>
</dbReference>
<dbReference type="FunFam" id="3.30.70.330:FF:000091">
    <property type="entry name" value="Polyadenylate-binding protein"/>
    <property type="match status" value="1"/>
</dbReference>
<dbReference type="SUPFAM" id="SSF63570">
    <property type="entry name" value="PABC (PABP) domain"/>
    <property type="match status" value="1"/>
</dbReference>
<evidence type="ECO:0000313" key="12">
    <source>
        <dbReference type="Proteomes" id="UP000290189"/>
    </source>
</evidence>
<accession>A0A3P3Y655</accession>
<comment type="function">
    <text evidence="7">Binds the poly(A) tail of mRNA.</text>
</comment>
<keyword evidence="4" id="KW-0677">Repeat</keyword>
<feature type="domain" description="RRM" evidence="9">
    <location>
        <begin position="305"/>
        <end position="382"/>
    </location>
</feature>
<organism evidence="11 12">
    <name type="scientific">Plasmodiophora brassicae</name>
    <name type="common">Clubroot disease agent</name>
    <dbReference type="NCBI Taxonomy" id="37360"/>
    <lineage>
        <taxon>Eukaryota</taxon>
        <taxon>Sar</taxon>
        <taxon>Rhizaria</taxon>
        <taxon>Endomyxa</taxon>
        <taxon>Phytomyxea</taxon>
        <taxon>Plasmodiophorida</taxon>
        <taxon>Plasmodiophoridae</taxon>
        <taxon>Plasmodiophora</taxon>
    </lineage>
</organism>
<reference evidence="11 12" key="1">
    <citation type="submission" date="2018-03" db="EMBL/GenBank/DDBJ databases">
        <authorList>
            <person name="Fogelqvist J."/>
        </authorList>
    </citation>
    <scope>NUCLEOTIDE SEQUENCE [LARGE SCALE GENOMIC DNA]</scope>
</reference>
<feature type="region of interest" description="Disordered" evidence="8">
    <location>
        <begin position="468"/>
        <end position="500"/>
    </location>
</feature>
<dbReference type="CDD" id="cd12381">
    <property type="entry name" value="RRM4_I_PABPs"/>
    <property type="match status" value="1"/>
</dbReference>
<keyword evidence="3 7" id="KW-0963">Cytoplasm</keyword>
<evidence type="ECO:0000256" key="4">
    <source>
        <dbReference type="ARBA" id="ARBA00022737"/>
    </source>
</evidence>
<dbReference type="SMART" id="SM00360">
    <property type="entry name" value="RRM"/>
    <property type="match status" value="4"/>
</dbReference>
<dbReference type="InterPro" id="IPR012677">
    <property type="entry name" value="Nucleotide-bd_a/b_plait_sf"/>
</dbReference>
<proteinExistence type="inferred from homology"/>
<evidence type="ECO:0000256" key="1">
    <source>
        <dbReference type="ARBA" id="ARBA00004496"/>
    </source>
</evidence>
<dbReference type="CDD" id="cd12380">
    <property type="entry name" value="RRM3_I_PABPs"/>
    <property type="match status" value="1"/>
</dbReference>
<dbReference type="Gene3D" id="1.10.1900.10">
    <property type="entry name" value="c-terminal domain of poly(a) binding protein"/>
    <property type="match status" value="1"/>
</dbReference>
<dbReference type="PANTHER" id="PTHR24012">
    <property type="entry name" value="RNA BINDING PROTEIN"/>
    <property type="match status" value="1"/>
</dbReference>
<dbReference type="FunFam" id="3.30.70.330:FF:000385">
    <property type="entry name" value="Polyadenylate-binding protein"/>
    <property type="match status" value="1"/>
</dbReference>
<geneLocation type="mitochondrion" evidence="11"/>
<dbReference type="CDD" id="cd12379">
    <property type="entry name" value="RRM2_I_PABPs"/>
    <property type="match status" value="1"/>
</dbReference>
<dbReference type="PROSITE" id="PS51309">
    <property type="entry name" value="PABC"/>
    <property type="match status" value="1"/>
</dbReference>
<dbReference type="Proteomes" id="UP000290189">
    <property type="component" value="Unassembled WGS sequence"/>
</dbReference>
<dbReference type="GO" id="GO:0003723">
    <property type="term" value="F:RNA binding"/>
    <property type="evidence" value="ECO:0007669"/>
    <property type="project" value="UniProtKB-UniRule"/>
</dbReference>
<dbReference type="CDD" id="cd12378">
    <property type="entry name" value="RRM1_I_PABPs"/>
    <property type="match status" value="1"/>
</dbReference>
<evidence type="ECO:0000256" key="2">
    <source>
        <dbReference type="ARBA" id="ARBA00008557"/>
    </source>
</evidence>